<dbReference type="GO" id="GO:0005634">
    <property type="term" value="C:nucleus"/>
    <property type="evidence" value="ECO:0007669"/>
    <property type="project" value="UniProtKB-SubCell"/>
</dbReference>
<dbReference type="GO" id="GO:0005737">
    <property type="term" value="C:cytoplasm"/>
    <property type="evidence" value="ECO:0007669"/>
    <property type="project" value="UniProtKB-SubCell"/>
</dbReference>
<dbReference type="GO" id="GO:0035556">
    <property type="term" value="P:intracellular signal transduction"/>
    <property type="evidence" value="ECO:0007669"/>
    <property type="project" value="InterPro"/>
</dbReference>
<evidence type="ECO:0000256" key="3">
    <source>
        <dbReference type="ARBA" id="ARBA00010910"/>
    </source>
</evidence>
<dbReference type="RefSeq" id="XP_026684493.1">
    <property type="nucleotide sequence ID" value="XM_026828692.1"/>
</dbReference>
<dbReference type="CDD" id="cd12876">
    <property type="entry name" value="SPRY_SOCS3"/>
    <property type="match status" value="1"/>
</dbReference>
<dbReference type="SMART" id="SM00449">
    <property type="entry name" value="SPRY"/>
    <property type="match status" value="1"/>
</dbReference>
<evidence type="ECO:0000256" key="5">
    <source>
        <dbReference type="ARBA" id="ARBA00022490"/>
    </source>
</evidence>
<sequence length="246" mass="28288">MTESSSMADMFKYGCDDWWTWDRNDKSPDTKLFGKNHRTVNFHPTWSKGAAGIRGTRQLNNGRYYWELATSQRLFGTSMMFGIGTRKARIHQNAFINLIGKDEHSWGLSHKGLIFHGGKFYNYTKPFPENEATRIGVLFDGIAGTLSFYKDGEYLGIAFQGLQHVQEPLYPMICSTAVKTQISLEVARRDFINLQDRCRSIIIKTMNQADLDLVKLPTPIRTYIEEAMVKVSDPPYQPAKYYILNY</sequence>
<evidence type="ECO:0000256" key="2">
    <source>
        <dbReference type="ARBA" id="ARBA00004496"/>
    </source>
</evidence>
<keyword evidence="9" id="KW-1185">Reference proteome</keyword>
<dbReference type="FunFam" id="2.60.120.920:FF:000078">
    <property type="entry name" value="GD12021"/>
    <property type="match status" value="1"/>
</dbReference>
<evidence type="ECO:0000256" key="4">
    <source>
        <dbReference type="ARBA" id="ARBA00014684"/>
    </source>
</evidence>
<dbReference type="SUPFAM" id="SSF49899">
    <property type="entry name" value="Concanavalin A-like lectins/glucanases"/>
    <property type="match status" value="1"/>
</dbReference>
<evidence type="ECO:0000259" key="8">
    <source>
        <dbReference type="PROSITE" id="PS50225"/>
    </source>
</evidence>
<dbReference type="OrthoDB" id="5951542at2759"/>
<dbReference type="PaxDb" id="121845-A0A1S4EKF4"/>
<evidence type="ECO:0000256" key="6">
    <source>
        <dbReference type="ARBA" id="ARBA00023242"/>
    </source>
</evidence>
<organism evidence="10">
    <name type="scientific">Diaphorina citri</name>
    <name type="common">Asian citrus psyllid</name>
    <dbReference type="NCBI Taxonomy" id="121845"/>
    <lineage>
        <taxon>Eukaryota</taxon>
        <taxon>Metazoa</taxon>
        <taxon>Ecdysozoa</taxon>
        <taxon>Arthropoda</taxon>
        <taxon>Hexapoda</taxon>
        <taxon>Insecta</taxon>
        <taxon>Pterygota</taxon>
        <taxon>Neoptera</taxon>
        <taxon>Paraneoptera</taxon>
        <taxon>Hemiptera</taxon>
        <taxon>Sternorrhyncha</taxon>
        <taxon>Psylloidea</taxon>
        <taxon>Psyllidae</taxon>
        <taxon>Diaphorininae</taxon>
        <taxon>Diaphorina</taxon>
    </lineage>
</organism>
<dbReference type="SUPFAM" id="SSF158235">
    <property type="entry name" value="SOCS box-like"/>
    <property type="match status" value="1"/>
</dbReference>
<dbReference type="InterPro" id="IPR043136">
    <property type="entry name" value="B30.2/SPRY_sf"/>
</dbReference>
<dbReference type="GO" id="GO:0043161">
    <property type="term" value="P:proteasome-mediated ubiquitin-dependent protein catabolic process"/>
    <property type="evidence" value="ECO:0007669"/>
    <property type="project" value="TreeGrafter"/>
</dbReference>
<dbReference type="GO" id="GO:0019005">
    <property type="term" value="C:SCF ubiquitin ligase complex"/>
    <property type="evidence" value="ECO:0007669"/>
    <property type="project" value="TreeGrafter"/>
</dbReference>
<dbReference type="InterPro" id="IPR013320">
    <property type="entry name" value="ConA-like_dom_sf"/>
</dbReference>
<name>A0A1S4EKF4_DIACI</name>
<dbReference type="PANTHER" id="PTHR12245:SF12">
    <property type="entry name" value="SPRY DOMAIN-CONTAINING SOCS BOX PROTEIN 3"/>
    <property type="match status" value="1"/>
</dbReference>
<dbReference type="InterPro" id="IPR003877">
    <property type="entry name" value="SPRY_dom"/>
</dbReference>
<accession>A0A1S4EKF4</accession>
<evidence type="ECO:0000259" key="7">
    <source>
        <dbReference type="PROSITE" id="PS50188"/>
    </source>
</evidence>
<keyword evidence="5" id="KW-0963">Cytoplasm</keyword>
<dbReference type="CTD" id="53471"/>
<keyword evidence="6" id="KW-0539">Nucleus</keyword>
<comment type="subcellular location">
    <subcellularLocation>
        <location evidence="2">Cytoplasm</location>
    </subcellularLocation>
    <subcellularLocation>
        <location evidence="1">Nucleus</location>
    </subcellularLocation>
</comment>
<gene>
    <name evidence="10 11" type="primary">LOC103516423</name>
</gene>
<dbReference type="STRING" id="121845.A0A1S4EKF4"/>
<reference evidence="10" key="1">
    <citation type="submission" date="2023-09" db="UniProtKB">
        <authorList>
            <consortium name="RefSeq"/>
        </authorList>
    </citation>
    <scope>IDENTIFICATION</scope>
</reference>
<dbReference type="Gene3D" id="2.60.120.920">
    <property type="match status" value="1"/>
</dbReference>
<dbReference type="InterPro" id="IPR001496">
    <property type="entry name" value="SOCS_box"/>
</dbReference>
<dbReference type="RefSeq" id="XP_017302597.1">
    <property type="nucleotide sequence ID" value="XM_017447108.2"/>
</dbReference>
<comment type="similarity">
    <text evidence="3">Belongs to the SPSB family.</text>
</comment>
<dbReference type="AlphaFoldDB" id="A0A1S4EKF4"/>
<evidence type="ECO:0000313" key="9">
    <source>
        <dbReference type="Proteomes" id="UP000079169"/>
    </source>
</evidence>
<dbReference type="Proteomes" id="UP000079169">
    <property type="component" value="Unplaced"/>
</dbReference>
<dbReference type="InterPro" id="IPR035754">
    <property type="entry name" value="SPRY_SPSB3"/>
</dbReference>
<evidence type="ECO:0000313" key="11">
    <source>
        <dbReference type="RefSeq" id="XP_026684493.1"/>
    </source>
</evidence>
<proteinExistence type="inferred from homology"/>
<feature type="domain" description="SOCS box" evidence="8">
    <location>
        <begin position="181"/>
        <end position="230"/>
    </location>
</feature>
<dbReference type="PANTHER" id="PTHR12245">
    <property type="entry name" value="SPRY DOMAIN CONTAINING SOCS BOX PROTEIN"/>
    <property type="match status" value="1"/>
</dbReference>
<dbReference type="InterPro" id="IPR050672">
    <property type="entry name" value="FBXO45-Fsn/SPSB_families"/>
</dbReference>
<dbReference type="GeneID" id="103516423"/>
<dbReference type="PROSITE" id="PS50188">
    <property type="entry name" value="B302_SPRY"/>
    <property type="match status" value="1"/>
</dbReference>
<dbReference type="PROSITE" id="PS50225">
    <property type="entry name" value="SOCS"/>
    <property type="match status" value="1"/>
</dbReference>
<dbReference type="Pfam" id="PF00622">
    <property type="entry name" value="SPRY"/>
    <property type="match status" value="1"/>
</dbReference>
<dbReference type="OMA" id="WTWNKRD"/>
<dbReference type="KEGG" id="dci:103516423"/>
<dbReference type="InterPro" id="IPR036036">
    <property type="entry name" value="SOCS_box-like_dom_sf"/>
</dbReference>
<feature type="domain" description="B30.2/SPRY" evidence="7">
    <location>
        <begin position="1"/>
        <end position="191"/>
    </location>
</feature>
<evidence type="ECO:0000256" key="1">
    <source>
        <dbReference type="ARBA" id="ARBA00004123"/>
    </source>
</evidence>
<evidence type="ECO:0000313" key="10">
    <source>
        <dbReference type="RefSeq" id="XP_017302597.1"/>
    </source>
</evidence>
<protein>
    <recommendedName>
        <fullName evidence="4">SPRY domain-containing SOCS box protein 3</fullName>
    </recommendedName>
</protein>
<dbReference type="InterPro" id="IPR001870">
    <property type="entry name" value="B30.2/SPRY"/>
</dbReference>